<dbReference type="EMBL" id="NVUL01000091">
    <property type="protein sequence ID" value="PCI74824.1"/>
    <property type="molecule type" value="Genomic_DNA"/>
</dbReference>
<protein>
    <recommendedName>
        <fullName evidence="4">DUF1552 domain-containing protein</fullName>
    </recommendedName>
</protein>
<keyword evidence="1" id="KW-0732">Signal</keyword>
<comment type="caution">
    <text evidence="2">The sequence shown here is derived from an EMBL/GenBank/DDBJ whole genome shotgun (WGS) entry which is preliminary data.</text>
</comment>
<feature type="chain" id="PRO_5012901517" description="DUF1552 domain-containing protein" evidence="1">
    <location>
        <begin position="48"/>
        <end position="451"/>
    </location>
</feature>
<evidence type="ECO:0000313" key="2">
    <source>
        <dbReference type="EMBL" id="PCI74824.1"/>
    </source>
</evidence>
<dbReference type="Proteomes" id="UP000218767">
    <property type="component" value="Unassembled WGS sequence"/>
</dbReference>
<dbReference type="Pfam" id="PF07586">
    <property type="entry name" value="HXXSHH"/>
    <property type="match status" value="1"/>
</dbReference>
<accession>A0A2A4WX57</accession>
<dbReference type="PROSITE" id="PS51318">
    <property type="entry name" value="TAT"/>
    <property type="match status" value="1"/>
</dbReference>
<evidence type="ECO:0008006" key="4">
    <source>
        <dbReference type="Google" id="ProtNLM"/>
    </source>
</evidence>
<dbReference type="InterPro" id="IPR011447">
    <property type="entry name" value="DUF1552"/>
</dbReference>
<organism evidence="2 3">
    <name type="scientific">SAR86 cluster bacterium</name>
    <dbReference type="NCBI Taxonomy" id="2030880"/>
    <lineage>
        <taxon>Bacteria</taxon>
        <taxon>Pseudomonadati</taxon>
        <taxon>Pseudomonadota</taxon>
        <taxon>Gammaproteobacteria</taxon>
        <taxon>SAR86 cluster</taxon>
    </lineage>
</organism>
<feature type="signal peptide" evidence="1">
    <location>
        <begin position="1"/>
        <end position="47"/>
    </location>
</feature>
<sequence>MTKKAQTATTALPKRVTGKSISRRALLRGTGAALALPMLDAMTPAFAQTAPAPIHRFQTVYVPNGMAMDYWTPAKTGRDFELTPILQPLAPFKDKMMVLSGLKANWNIAHAGAGGSFLTGVTRGGRNEVEILAGVSLDQLLAKELGRQTQLSSLELSMDAPALAGACTVNLSCVYTHTLSWRGATEPLPMEHNPRSVFERLFGDSGSTVKAVREARLKQQSSILDAVLDRLTSLENSLGAEDRYLMESYTESIRNIERRIQKAEEQIDLSLPELDQPAGVPVDYEEHMEIMQDLQVLALQTDLTRVITFMMSKEQSARPYPQIGVPDAHHPLSHHNNNAQLVEKMSHINTYHAQLFSNYLQKLAAVPDGEGNLLDNMTILYGAGLSNSTIHSGINLPVMLVGGGAGWMQGGQHRSYQDEPTMANLLVSIMDKFNLPVDQIGGSTGSLPLTS</sequence>
<name>A0A2A4WX57_9GAMM</name>
<proteinExistence type="predicted"/>
<reference evidence="3" key="1">
    <citation type="submission" date="2017-08" db="EMBL/GenBank/DDBJ databases">
        <title>A dynamic microbial community with high functional redundancy inhabits the cold, oxic subseafloor aquifer.</title>
        <authorList>
            <person name="Tully B.J."/>
            <person name="Wheat C.G."/>
            <person name="Glazer B.T."/>
            <person name="Huber J.A."/>
        </authorList>
    </citation>
    <scope>NUCLEOTIDE SEQUENCE [LARGE SCALE GENOMIC DNA]</scope>
</reference>
<gene>
    <name evidence="2" type="ORF">COB20_14295</name>
</gene>
<dbReference type="AlphaFoldDB" id="A0A2A4WX57"/>
<evidence type="ECO:0000313" key="3">
    <source>
        <dbReference type="Proteomes" id="UP000218767"/>
    </source>
</evidence>
<evidence type="ECO:0000256" key="1">
    <source>
        <dbReference type="SAM" id="SignalP"/>
    </source>
</evidence>
<dbReference type="InterPro" id="IPR006311">
    <property type="entry name" value="TAT_signal"/>
</dbReference>